<comment type="caution">
    <text evidence="11">The sequence shown here is derived from an EMBL/GenBank/DDBJ whole genome shotgun (WGS) entry which is preliminary data.</text>
</comment>
<evidence type="ECO:0000256" key="2">
    <source>
        <dbReference type="ARBA" id="ARBA00022527"/>
    </source>
</evidence>
<keyword evidence="3" id="KW-0808">Transferase</keyword>
<dbReference type="Gene3D" id="3.30.310.80">
    <property type="entry name" value="Kinase associated domain 1, KA1"/>
    <property type="match status" value="1"/>
</dbReference>
<evidence type="ECO:0000256" key="6">
    <source>
        <dbReference type="ARBA" id="ARBA00022840"/>
    </source>
</evidence>
<dbReference type="InterPro" id="IPR001772">
    <property type="entry name" value="KA1_dom"/>
</dbReference>
<feature type="domain" description="KA1" evidence="10">
    <location>
        <begin position="219"/>
        <end position="268"/>
    </location>
</feature>
<comment type="catalytic activity">
    <reaction evidence="7">
        <text>L-threonyl-[protein] + ATP = O-phospho-L-threonyl-[protein] + ADP + H(+)</text>
        <dbReference type="Rhea" id="RHEA:46608"/>
        <dbReference type="Rhea" id="RHEA-COMP:11060"/>
        <dbReference type="Rhea" id="RHEA-COMP:11605"/>
        <dbReference type="ChEBI" id="CHEBI:15378"/>
        <dbReference type="ChEBI" id="CHEBI:30013"/>
        <dbReference type="ChEBI" id="CHEBI:30616"/>
        <dbReference type="ChEBI" id="CHEBI:61977"/>
        <dbReference type="ChEBI" id="CHEBI:456216"/>
        <dbReference type="EC" id="2.7.11.1"/>
    </reaction>
</comment>
<keyword evidence="6" id="KW-0067">ATP-binding</keyword>
<evidence type="ECO:0000313" key="11">
    <source>
        <dbReference type="EMBL" id="CAL5134657.1"/>
    </source>
</evidence>
<dbReference type="Pfam" id="PF02149">
    <property type="entry name" value="KA1"/>
    <property type="match status" value="1"/>
</dbReference>
<proteinExistence type="predicted"/>
<evidence type="ECO:0000256" key="4">
    <source>
        <dbReference type="ARBA" id="ARBA00022741"/>
    </source>
</evidence>
<dbReference type="GO" id="GO:0004674">
    <property type="term" value="F:protein serine/threonine kinase activity"/>
    <property type="evidence" value="ECO:0007669"/>
    <property type="project" value="UniProtKB-KW"/>
</dbReference>
<dbReference type="PROSITE" id="PS50032">
    <property type="entry name" value="KA1"/>
    <property type="match status" value="1"/>
</dbReference>
<evidence type="ECO:0000256" key="1">
    <source>
        <dbReference type="ARBA" id="ARBA00012513"/>
    </source>
</evidence>
<dbReference type="InterPro" id="IPR028375">
    <property type="entry name" value="KA1/Ssp2_C"/>
</dbReference>
<evidence type="ECO:0000256" key="9">
    <source>
        <dbReference type="SAM" id="MobiDB-lite"/>
    </source>
</evidence>
<evidence type="ECO:0000256" key="3">
    <source>
        <dbReference type="ARBA" id="ARBA00022679"/>
    </source>
</evidence>
<evidence type="ECO:0000256" key="8">
    <source>
        <dbReference type="ARBA" id="ARBA00048679"/>
    </source>
</evidence>
<dbReference type="Proteomes" id="UP001497525">
    <property type="component" value="Unassembled WGS sequence"/>
</dbReference>
<evidence type="ECO:0000256" key="5">
    <source>
        <dbReference type="ARBA" id="ARBA00022777"/>
    </source>
</evidence>
<gene>
    <name evidence="11" type="ORF">CDAUBV1_LOCUS8512</name>
</gene>
<feature type="compositionally biased region" description="Low complexity" evidence="9">
    <location>
        <begin position="144"/>
        <end position="155"/>
    </location>
</feature>
<dbReference type="AlphaFoldDB" id="A0AAV2TEG7"/>
<dbReference type="SUPFAM" id="SSF103243">
    <property type="entry name" value="KA1-like"/>
    <property type="match status" value="1"/>
</dbReference>
<feature type="region of interest" description="Disordered" evidence="9">
    <location>
        <begin position="110"/>
        <end position="160"/>
    </location>
</feature>
<feature type="compositionally biased region" description="Basic and acidic residues" evidence="9">
    <location>
        <begin position="22"/>
        <end position="49"/>
    </location>
</feature>
<evidence type="ECO:0000313" key="12">
    <source>
        <dbReference type="Proteomes" id="UP001497525"/>
    </source>
</evidence>
<dbReference type="GO" id="GO:0005524">
    <property type="term" value="F:ATP binding"/>
    <property type="evidence" value="ECO:0007669"/>
    <property type="project" value="UniProtKB-KW"/>
</dbReference>
<accession>A0AAV2TEG7</accession>
<name>A0AAV2TEG7_CALDB</name>
<organism evidence="11 12">
    <name type="scientific">Calicophoron daubneyi</name>
    <name type="common">Rumen fluke</name>
    <name type="synonym">Paramphistomum daubneyi</name>
    <dbReference type="NCBI Taxonomy" id="300641"/>
    <lineage>
        <taxon>Eukaryota</taxon>
        <taxon>Metazoa</taxon>
        <taxon>Spiralia</taxon>
        <taxon>Lophotrochozoa</taxon>
        <taxon>Platyhelminthes</taxon>
        <taxon>Trematoda</taxon>
        <taxon>Digenea</taxon>
        <taxon>Plagiorchiida</taxon>
        <taxon>Pronocephalata</taxon>
        <taxon>Paramphistomoidea</taxon>
        <taxon>Paramphistomidae</taxon>
        <taxon>Calicophoron</taxon>
    </lineage>
</organism>
<keyword evidence="2" id="KW-0723">Serine/threonine-protein kinase</keyword>
<comment type="catalytic activity">
    <reaction evidence="8">
        <text>L-seryl-[protein] + ATP = O-phospho-L-seryl-[protein] + ADP + H(+)</text>
        <dbReference type="Rhea" id="RHEA:17989"/>
        <dbReference type="Rhea" id="RHEA-COMP:9863"/>
        <dbReference type="Rhea" id="RHEA-COMP:11604"/>
        <dbReference type="ChEBI" id="CHEBI:15378"/>
        <dbReference type="ChEBI" id="CHEBI:29999"/>
        <dbReference type="ChEBI" id="CHEBI:30616"/>
        <dbReference type="ChEBI" id="CHEBI:83421"/>
        <dbReference type="ChEBI" id="CHEBI:456216"/>
        <dbReference type="EC" id="2.7.11.1"/>
    </reaction>
</comment>
<reference evidence="11" key="1">
    <citation type="submission" date="2024-06" db="EMBL/GenBank/DDBJ databases">
        <authorList>
            <person name="Liu X."/>
            <person name="Lenzi L."/>
            <person name="Haldenby T S."/>
            <person name="Uol C."/>
        </authorList>
    </citation>
    <scope>NUCLEOTIDE SEQUENCE</scope>
</reference>
<keyword evidence="5" id="KW-0418">Kinase</keyword>
<keyword evidence="4" id="KW-0547">Nucleotide-binding</keyword>
<feature type="region of interest" description="Disordered" evidence="9">
    <location>
        <begin position="1"/>
        <end position="49"/>
    </location>
</feature>
<protein>
    <recommendedName>
        <fullName evidence="1">non-specific serine/threonine protein kinase</fullName>
        <ecNumber evidence="1">2.7.11.1</ecNumber>
    </recommendedName>
</protein>
<dbReference type="EMBL" id="CAXLJL010000212">
    <property type="protein sequence ID" value="CAL5134657.1"/>
    <property type="molecule type" value="Genomic_DNA"/>
</dbReference>
<sequence>MKFADRRRGHSSAEHSMPTLQKAERTQGRDHSRGREHSLFRRYAADRNRSTSRIRWTVNAKLRASDISIDQPHYDVQTPTSPTEPSHTVYVRPKIPQEKNVTVIEVNSKWKYGPNEGNSQDNVDSPVLERTETTDVSVSEGLPTEEPSAAAAPPTYSRVQPRRQNWPFGVNVRGQNPEVLMLAATKILADMNITYDYVTPYRLICTQQPPASTGSYGANNKKQQPVKWETEVVQLTRAKQYGVRMKYASGDTTKYRMLEKTIMNQFPKAT</sequence>
<dbReference type="EC" id="2.7.11.1" evidence="1"/>
<evidence type="ECO:0000259" key="10">
    <source>
        <dbReference type="PROSITE" id="PS50032"/>
    </source>
</evidence>
<evidence type="ECO:0000256" key="7">
    <source>
        <dbReference type="ARBA" id="ARBA00047899"/>
    </source>
</evidence>